<dbReference type="SUPFAM" id="SSF53756">
    <property type="entry name" value="UDP-Glycosyltransferase/glycogen phosphorylase"/>
    <property type="match status" value="1"/>
</dbReference>
<accession>A0AAD7UNT2</accession>
<dbReference type="AlphaFoldDB" id="A0AAD7UNT2"/>
<dbReference type="InterPro" id="IPR002213">
    <property type="entry name" value="UDP_glucos_trans"/>
</dbReference>
<dbReference type="Proteomes" id="UP001230188">
    <property type="component" value="Unassembled WGS sequence"/>
</dbReference>
<evidence type="ECO:0000256" key="1">
    <source>
        <dbReference type="ARBA" id="ARBA00022679"/>
    </source>
</evidence>
<dbReference type="Pfam" id="PF00201">
    <property type="entry name" value="UDPGT"/>
    <property type="match status" value="1"/>
</dbReference>
<evidence type="ECO:0000313" key="3">
    <source>
        <dbReference type="Proteomes" id="UP001230188"/>
    </source>
</evidence>
<reference evidence="2" key="1">
    <citation type="submission" date="2023-01" db="EMBL/GenBank/DDBJ databases">
        <title>Metagenome sequencing of chrysophaentin producing Chrysophaeum taylorii.</title>
        <authorList>
            <person name="Davison J."/>
            <person name="Bewley C."/>
        </authorList>
    </citation>
    <scope>NUCLEOTIDE SEQUENCE</scope>
    <source>
        <strain evidence="2">NIES-1699</strain>
    </source>
</reference>
<gene>
    <name evidence="2" type="ORF">CTAYLR_005844</name>
</gene>
<evidence type="ECO:0000313" key="2">
    <source>
        <dbReference type="EMBL" id="KAJ8614052.1"/>
    </source>
</evidence>
<dbReference type="Gene3D" id="3.40.50.2000">
    <property type="entry name" value="Glycogen Phosphorylase B"/>
    <property type="match status" value="1"/>
</dbReference>
<dbReference type="GO" id="GO:0008194">
    <property type="term" value="F:UDP-glycosyltransferase activity"/>
    <property type="evidence" value="ECO:0007669"/>
    <property type="project" value="InterPro"/>
</dbReference>
<dbReference type="EMBL" id="JAQMWT010000012">
    <property type="protein sequence ID" value="KAJ8614052.1"/>
    <property type="molecule type" value="Genomic_DNA"/>
</dbReference>
<keyword evidence="3" id="KW-1185">Reference proteome</keyword>
<comment type="caution">
    <text evidence="2">The sequence shown here is derived from an EMBL/GenBank/DDBJ whole genome shotgun (WGS) entry which is preliminary data.</text>
</comment>
<sequence length="463" mass="51202">MGVANFVVYLSESEGSIKERALPLISVCAELVRRNHRCRFIARRSEVVVAGFSNLAPRRVVEKIQAEVLVDIETTPEEVITRVVTELEEAGGRVVGIVDVMARRGASIFLEQGVPYYATFSGTVASLASAGAIRSLWYRTHALAARRVFDGCVACFSSSLEEEQTGCLPATPDKVHLVRSFGPPRDVLPDTELDSLFDEDDRPVVLVAIGHDDLHSLTAPGIRALYQGLALNKHRWRVVWHVANVAVYEDARLADEADPPSDDWFRATHTLWLPQLSLLAKRDVRCLVTDCAWTDVTDALSCAVPILAAPITLEQRDNALFCKTLGVARVLDTVDPTVRRFQPPNDPEIRMAERITPALVSRHLLDLLKPQAPAQLRALSLQLNAYSQPDDVGSAFVATVLEADHHDGTLDDHLRATTTLETTTISKRSADYYVCVAPDPNFFCHVPSFLRSVEQEEEPSPRQ</sequence>
<keyword evidence="1" id="KW-0808">Transferase</keyword>
<proteinExistence type="predicted"/>
<protein>
    <submittedName>
        <fullName evidence="2">Uncharacterized protein</fullName>
    </submittedName>
</protein>
<name>A0AAD7UNT2_9STRA</name>
<organism evidence="2 3">
    <name type="scientific">Chrysophaeum taylorii</name>
    <dbReference type="NCBI Taxonomy" id="2483200"/>
    <lineage>
        <taxon>Eukaryota</taxon>
        <taxon>Sar</taxon>
        <taxon>Stramenopiles</taxon>
        <taxon>Ochrophyta</taxon>
        <taxon>Pelagophyceae</taxon>
        <taxon>Pelagomonadales</taxon>
        <taxon>Pelagomonadaceae</taxon>
        <taxon>Chrysophaeum</taxon>
    </lineage>
</organism>